<dbReference type="GO" id="GO:0016192">
    <property type="term" value="P:vesicle-mediated transport"/>
    <property type="evidence" value="ECO:0007669"/>
    <property type="project" value="InterPro"/>
</dbReference>
<evidence type="ECO:0000256" key="2">
    <source>
        <dbReference type="SAM" id="MobiDB-lite"/>
    </source>
</evidence>
<feature type="region of interest" description="Disordered" evidence="2">
    <location>
        <begin position="667"/>
        <end position="696"/>
    </location>
</feature>
<evidence type="ECO:0000313" key="4">
    <source>
        <dbReference type="Proteomes" id="UP000829196"/>
    </source>
</evidence>
<protein>
    <recommendedName>
        <fullName evidence="5">Sec1 family domain-containing protein MIP3</fullName>
    </recommendedName>
</protein>
<keyword evidence="4" id="KW-1185">Reference proteome</keyword>
<organism evidence="3 4">
    <name type="scientific">Dendrobium nobile</name>
    <name type="common">Orchid</name>
    <dbReference type="NCBI Taxonomy" id="94219"/>
    <lineage>
        <taxon>Eukaryota</taxon>
        <taxon>Viridiplantae</taxon>
        <taxon>Streptophyta</taxon>
        <taxon>Embryophyta</taxon>
        <taxon>Tracheophyta</taxon>
        <taxon>Spermatophyta</taxon>
        <taxon>Magnoliopsida</taxon>
        <taxon>Liliopsida</taxon>
        <taxon>Asparagales</taxon>
        <taxon>Orchidaceae</taxon>
        <taxon>Epidendroideae</taxon>
        <taxon>Malaxideae</taxon>
        <taxon>Dendrobiinae</taxon>
        <taxon>Dendrobium</taxon>
    </lineage>
</organism>
<sequence>MASIDLIRLCLDSIRQITDDIVDSILYLDAGCLEAFQFIGAFPLFLELGARAICSLENMSSLDITAHWNSNFIPVKKMVVITSHLLSDAHRYILRCLSTHQTILHCTIFTSISEIAHSAYARSPLGPDAFHEYESLLVQDYEEILIKSKRSEKHSHLNNETEQVTRGDLYTLSSNGNGSSQMDSRVDDDLNVESVSGQRDLYDDSKSTEVNNSTRLQVSVHHYPMLLCPVSARVFVFPSEGAVAEACLSNNNESSLSPGLPSICTGVASDGEDVPPGTTLTAHFLYNLAAKMDLKMEIFSLGDTSKVIGKMLQDMSSLYDVGRRNRRSAGLLLVDRTLDLLTPCCHGDSFLDRMLSSLPRRDRAMSYSAMKSSNSLNKNLPANVHHPTLDIRIPFSMIPSNKGSNTIGTKLEGNIKAFMSGWNSANVDSEAVADLSDNADKLQNKKFDNESYSLSGCFLSNHTGENYLEALLDRRTKDGVLLVKKWLMEALQREKVPLKGLTGSTTLSELHAMVKELVPDQNSLVKNRVIIQLALAAEMALSEPHSSRWDAFVSAERILNVNSLDNSQNLSNQIRDLVNTSSVMRSHEEHNTEPQAGLLSFQDALLLSIVGYILAGENFPTSGSGSPFSWEEEHLLKEAIVDVIFQKPKMTKLQFLHGLAKDLEANARKEEPSKNEDDFDDNWGSWDDEENDQPNEKAYGDMQLKLELRDRVDQLFKLFHKLSGLKWRSPSLIEGPLTSPSSYGNDPCARKGLIYKLLATVMAKYDIPGLEYHSSAVGRFFKSGFGRFGIGQAKPYIGDHSLLLIFVVGGINCLEIREAMEAISESSRTEMELIIGGTTLLIPDDMYDLLLGSSSYI</sequence>
<dbReference type="Gene3D" id="3.40.50.1910">
    <property type="match status" value="1"/>
</dbReference>
<dbReference type="Proteomes" id="UP000829196">
    <property type="component" value="Unassembled WGS sequence"/>
</dbReference>
<dbReference type="InterPro" id="IPR027482">
    <property type="entry name" value="Sec1-like_dom2"/>
</dbReference>
<dbReference type="InterPro" id="IPR001619">
    <property type="entry name" value="Sec1-like"/>
</dbReference>
<feature type="compositionally biased region" description="Basic and acidic residues" evidence="2">
    <location>
        <begin position="154"/>
        <end position="165"/>
    </location>
</feature>
<comment type="caution">
    <text evidence="3">The sequence shown here is derived from an EMBL/GenBank/DDBJ whole genome shotgun (WGS) entry which is preliminary data.</text>
</comment>
<dbReference type="EMBL" id="JAGYWB010000013">
    <property type="protein sequence ID" value="KAI0500669.1"/>
    <property type="molecule type" value="Genomic_DNA"/>
</dbReference>
<proteinExistence type="inferred from homology"/>
<name>A0A8T3AWI8_DENNO</name>
<feature type="compositionally biased region" description="Polar residues" evidence="2">
    <location>
        <begin position="171"/>
        <end position="183"/>
    </location>
</feature>
<feature type="compositionally biased region" description="Basic and acidic residues" evidence="2">
    <location>
        <begin position="667"/>
        <end position="676"/>
    </location>
</feature>
<dbReference type="OrthoDB" id="549905at2759"/>
<feature type="region of interest" description="Disordered" evidence="2">
    <location>
        <begin position="152"/>
        <end position="188"/>
    </location>
</feature>
<gene>
    <name evidence="3" type="ORF">KFK09_018885</name>
</gene>
<dbReference type="AlphaFoldDB" id="A0A8T3AWI8"/>
<dbReference type="SUPFAM" id="SSF56815">
    <property type="entry name" value="Sec1/munc18-like (SM) proteins"/>
    <property type="match status" value="1"/>
</dbReference>
<comment type="similarity">
    <text evidence="1">Belongs to the STXBP/unc-18/SEC1 family.</text>
</comment>
<dbReference type="PANTHER" id="PTHR11679">
    <property type="entry name" value="VESICLE PROTEIN SORTING-ASSOCIATED"/>
    <property type="match status" value="1"/>
</dbReference>
<reference evidence="3" key="1">
    <citation type="journal article" date="2022" name="Front. Genet.">
        <title>Chromosome-Scale Assembly of the Dendrobium nobile Genome Provides Insights Into the Molecular Mechanism of the Biosynthesis of the Medicinal Active Ingredient of Dendrobium.</title>
        <authorList>
            <person name="Xu Q."/>
            <person name="Niu S.-C."/>
            <person name="Li K.-L."/>
            <person name="Zheng P.-J."/>
            <person name="Zhang X.-J."/>
            <person name="Jia Y."/>
            <person name="Liu Y."/>
            <person name="Niu Y.-X."/>
            <person name="Yu L.-H."/>
            <person name="Chen D.-F."/>
            <person name="Zhang G.-Q."/>
        </authorList>
    </citation>
    <scope>NUCLEOTIDE SEQUENCE</scope>
    <source>
        <tissue evidence="3">Leaf</tissue>
    </source>
</reference>
<feature type="compositionally biased region" description="Acidic residues" evidence="2">
    <location>
        <begin position="677"/>
        <end position="693"/>
    </location>
</feature>
<evidence type="ECO:0000313" key="3">
    <source>
        <dbReference type="EMBL" id="KAI0500669.1"/>
    </source>
</evidence>
<dbReference type="InterPro" id="IPR036045">
    <property type="entry name" value="Sec1-like_sf"/>
</dbReference>
<evidence type="ECO:0000256" key="1">
    <source>
        <dbReference type="ARBA" id="ARBA00009884"/>
    </source>
</evidence>
<evidence type="ECO:0008006" key="5">
    <source>
        <dbReference type="Google" id="ProtNLM"/>
    </source>
</evidence>
<accession>A0A8T3AWI8</accession>